<organism evidence="1 2">
    <name type="scientific">Lederbergia graminis</name>
    <dbReference type="NCBI Taxonomy" id="735518"/>
    <lineage>
        <taxon>Bacteria</taxon>
        <taxon>Bacillati</taxon>
        <taxon>Bacillota</taxon>
        <taxon>Bacilli</taxon>
        <taxon>Bacillales</taxon>
        <taxon>Bacillaceae</taxon>
        <taxon>Lederbergia</taxon>
    </lineage>
</organism>
<dbReference type="Proteomes" id="UP001596147">
    <property type="component" value="Unassembled WGS sequence"/>
</dbReference>
<dbReference type="RefSeq" id="WP_144922887.1">
    <property type="nucleotide sequence ID" value="NZ_JBHSMC010000014.1"/>
</dbReference>
<sequence>MNPDLLLIEIEEKRQMMIELGMSSSFVDERVVMISDTLDKLLNKYQMLISNSELTLQQL</sequence>
<dbReference type="Gene3D" id="4.10.280.10">
    <property type="entry name" value="Helix-loop-helix DNA-binding domain"/>
    <property type="match status" value="1"/>
</dbReference>
<evidence type="ECO:0000313" key="2">
    <source>
        <dbReference type="Proteomes" id="UP001596147"/>
    </source>
</evidence>
<dbReference type="SUPFAM" id="SSF140500">
    <property type="entry name" value="BAS1536-like"/>
    <property type="match status" value="1"/>
</dbReference>
<dbReference type="EMBL" id="JBHSMC010000014">
    <property type="protein sequence ID" value="MFC5465139.1"/>
    <property type="molecule type" value="Genomic_DNA"/>
</dbReference>
<comment type="caution">
    <text evidence="1">The sequence shown here is derived from an EMBL/GenBank/DDBJ whole genome shotgun (WGS) entry which is preliminary data.</text>
</comment>
<proteinExistence type="predicted"/>
<accession>A0ABW0LGT4</accession>
<protein>
    <submittedName>
        <fullName evidence="1">Aspartyl-phosphate phosphatase Spo0E family protein</fullName>
    </submittedName>
</protein>
<dbReference type="InterPro" id="IPR036638">
    <property type="entry name" value="HLH_DNA-bd_sf"/>
</dbReference>
<name>A0ABW0LGT4_9BACI</name>
<evidence type="ECO:0000313" key="1">
    <source>
        <dbReference type="EMBL" id="MFC5465139.1"/>
    </source>
</evidence>
<gene>
    <name evidence="1" type="ORF">ACFPM4_10310</name>
</gene>
<keyword evidence="2" id="KW-1185">Reference proteome</keyword>
<dbReference type="InterPro" id="IPR037208">
    <property type="entry name" value="Spo0E-like_sf"/>
</dbReference>
<dbReference type="InterPro" id="IPR018540">
    <property type="entry name" value="Spo0E-like"/>
</dbReference>
<reference evidence="2" key="1">
    <citation type="journal article" date="2019" name="Int. J. Syst. Evol. Microbiol.">
        <title>The Global Catalogue of Microorganisms (GCM) 10K type strain sequencing project: providing services to taxonomists for standard genome sequencing and annotation.</title>
        <authorList>
            <consortium name="The Broad Institute Genomics Platform"/>
            <consortium name="The Broad Institute Genome Sequencing Center for Infectious Disease"/>
            <person name="Wu L."/>
            <person name="Ma J."/>
        </authorList>
    </citation>
    <scope>NUCLEOTIDE SEQUENCE [LARGE SCALE GENOMIC DNA]</scope>
    <source>
        <strain evidence="2">CGMCC 1.12237</strain>
    </source>
</reference>
<dbReference type="Pfam" id="PF09388">
    <property type="entry name" value="SpoOE-like"/>
    <property type="match status" value="1"/>
</dbReference>